<dbReference type="InterPro" id="IPR009003">
    <property type="entry name" value="Peptidase_S1_PA"/>
</dbReference>
<protein>
    <submittedName>
        <fullName evidence="1">Peptidase S1 domain-containing protein</fullName>
    </submittedName>
</protein>
<dbReference type="GO" id="GO:0004252">
    <property type="term" value="F:serine-type endopeptidase activity"/>
    <property type="evidence" value="ECO:0007669"/>
    <property type="project" value="InterPro"/>
</dbReference>
<organism evidence="1 2">
    <name type="scientific">Rhodnius prolixus</name>
    <name type="common">Triatomid bug</name>
    <dbReference type="NCBI Taxonomy" id="13249"/>
    <lineage>
        <taxon>Eukaryota</taxon>
        <taxon>Metazoa</taxon>
        <taxon>Ecdysozoa</taxon>
        <taxon>Arthropoda</taxon>
        <taxon>Hexapoda</taxon>
        <taxon>Insecta</taxon>
        <taxon>Pterygota</taxon>
        <taxon>Neoptera</taxon>
        <taxon>Paraneoptera</taxon>
        <taxon>Hemiptera</taxon>
        <taxon>Heteroptera</taxon>
        <taxon>Panheteroptera</taxon>
        <taxon>Cimicomorpha</taxon>
        <taxon>Reduviidae</taxon>
        <taxon>Triatominae</taxon>
        <taxon>Rhodnius</taxon>
    </lineage>
</organism>
<dbReference type="GO" id="GO:0006508">
    <property type="term" value="P:proteolysis"/>
    <property type="evidence" value="ECO:0007669"/>
    <property type="project" value="InterPro"/>
</dbReference>
<dbReference type="STRING" id="13249.T1IFJ5"/>
<dbReference type="InterPro" id="IPR001254">
    <property type="entry name" value="Trypsin_dom"/>
</dbReference>
<evidence type="ECO:0000313" key="1">
    <source>
        <dbReference type="EnsemblMetazoa" id="RPRC015064-PA"/>
    </source>
</evidence>
<dbReference type="AlphaFoldDB" id="T1IFJ5"/>
<evidence type="ECO:0000313" key="2">
    <source>
        <dbReference type="Proteomes" id="UP000015103"/>
    </source>
</evidence>
<dbReference type="PROSITE" id="PS50240">
    <property type="entry name" value="TRYPSIN_DOM"/>
    <property type="match status" value="1"/>
</dbReference>
<keyword evidence="2" id="KW-1185">Reference proteome</keyword>
<dbReference type="InParanoid" id="T1IFJ5"/>
<dbReference type="EnsemblMetazoa" id="RPRC015064-RA">
    <property type="protein sequence ID" value="RPRC015064-PA"/>
    <property type="gene ID" value="RPRC015064"/>
</dbReference>
<proteinExistence type="predicted"/>
<dbReference type="InterPro" id="IPR051333">
    <property type="entry name" value="CLIP_Serine_Protease"/>
</dbReference>
<dbReference type="PANTHER" id="PTHR24260:SF132">
    <property type="entry name" value="PEPTIDASE S1 DOMAIN-CONTAINING PROTEIN"/>
    <property type="match status" value="1"/>
</dbReference>
<dbReference type="HOGENOM" id="CLU_067199_0_0_1"/>
<dbReference type="SUPFAM" id="SSF50494">
    <property type="entry name" value="Trypsin-like serine proteases"/>
    <property type="match status" value="1"/>
</dbReference>
<sequence length="274" mass="30939">MYLDGLIRLVLVALLLAHYARAGNVTNQELVGKVAKRRLSSDLHMSITEALYMAAIIIPSKEDPTRRVCSGFFLHEYWLVTAASCFDGREVGDRKAVVIYGVDDYTAETINEVGSIRVWLHPEYDAPSGANDIALIMLHRSNKVLMDKSEIVKLDDYAYTYNNHDVYSCMGLGFGKNIHNDTLLHFNLYDIYYDLDACGCRRNNPGTLCGNLQLMEGLCLNNFDKGGPLICGGLVVGIGSTNYRCKTEKVYSLCYKENYFTFTYLCNHFQWISK</sequence>
<dbReference type="InterPro" id="IPR043504">
    <property type="entry name" value="Peptidase_S1_PA_chymotrypsin"/>
</dbReference>
<dbReference type="Gene3D" id="2.40.10.10">
    <property type="entry name" value="Trypsin-like serine proteases"/>
    <property type="match status" value="1"/>
</dbReference>
<dbReference type="PANTHER" id="PTHR24260">
    <property type="match status" value="1"/>
</dbReference>
<dbReference type="SMART" id="SM00020">
    <property type="entry name" value="Tryp_SPc"/>
    <property type="match status" value="1"/>
</dbReference>
<accession>T1IFJ5</accession>
<dbReference type="Proteomes" id="UP000015103">
    <property type="component" value="Unassembled WGS sequence"/>
</dbReference>
<name>T1IFJ5_RHOPR</name>
<reference evidence="1" key="1">
    <citation type="submission" date="2015-05" db="UniProtKB">
        <authorList>
            <consortium name="EnsemblMetazoa"/>
        </authorList>
    </citation>
    <scope>IDENTIFICATION</scope>
</reference>
<dbReference type="Pfam" id="PF00089">
    <property type="entry name" value="Trypsin"/>
    <property type="match status" value="1"/>
</dbReference>
<dbReference type="EMBL" id="ACPB03005793">
    <property type="status" value="NOT_ANNOTATED_CDS"/>
    <property type="molecule type" value="Genomic_DNA"/>
</dbReference>
<dbReference type="VEuPathDB" id="VectorBase:RPRC015064"/>